<dbReference type="PANTHER" id="PTHR13504">
    <property type="entry name" value="FIDO DOMAIN-CONTAINING PROTEIN DDB_G0283145"/>
    <property type="match status" value="1"/>
</dbReference>
<reference evidence="5" key="1">
    <citation type="submission" date="2021-06" db="EMBL/GenBank/DDBJ databases">
        <authorList>
            <person name="Kallberg Y."/>
            <person name="Tangrot J."/>
            <person name="Rosling A."/>
        </authorList>
    </citation>
    <scope>NUCLEOTIDE SEQUENCE</scope>
    <source>
        <strain evidence="5">MA453B</strain>
    </source>
</reference>
<dbReference type="SUPFAM" id="SSF140931">
    <property type="entry name" value="Fic-like"/>
    <property type="match status" value="1"/>
</dbReference>
<keyword evidence="2" id="KW-0067">ATP-binding</keyword>
<dbReference type="PROSITE" id="PS51459">
    <property type="entry name" value="FIDO"/>
    <property type="match status" value="1"/>
</dbReference>
<dbReference type="Proteomes" id="UP000789405">
    <property type="component" value="Unassembled WGS sequence"/>
</dbReference>
<comment type="caution">
    <text evidence="5">The sequence shown here is derived from an EMBL/GenBank/DDBJ whole genome shotgun (WGS) entry which is preliminary data.</text>
</comment>
<dbReference type="EMBL" id="CAJVPY010018425">
    <property type="protein sequence ID" value="CAG8766996.1"/>
    <property type="molecule type" value="Genomic_DNA"/>
</dbReference>
<feature type="site" description="Important for autoinhibition of adenylyltransferase activity" evidence="3">
    <location>
        <position position="95"/>
    </location>
</feature>
<keyword evidence="2" id="KW-0547">Nucleotide-binding</keyword>
<dbReference type="InterPro" id="IPR036597">
    <property type="entry name" value="Fido-like_dom_sf"/>
</dbReference>
<proteinExistence type="predicted"/>
<evidence type="ECO:0000313" key="6">
    <source>
        <dbReference type="Proteomes" id="UP000789405"/>
    </source>
</evidence>
<accession>A0A9N9J694</accession>
<name>A0A9N9J694_9GLOM</name>
<feature type="active site" evidence="1">
    <location>
        <position position="255"/>
    </location>
</feature>
<dbReference type="OrthoDB" id="439046at2759"/>
<dbReference type="Gene3D" id="1.10.3290.10">
    <property type="entry name" value="Fido-like domain"/>
    <property type="match status" value="1"/>
</dbReference>
<evidence type="ECO:0000259" key="4">
    <source>
        <dbReference type="PROSITE" id="PS51459"/>
    </source>
</evidence>
<evidence type="ECO:0000256" key="2">
    <source>
        <dbReference type="PIRSR" id="PIRSR640198-2"/>
    </source>
</evidence>
<evidence type="ECO:0000256" key="1">
    <source>
        <dbReference type="PIRSR" id="PIRSR640198-1"/>
    </source>
</evidence>
<dbReference type="InterPro" id="IPR040198">
    <property type="entry name" value="Fido_containing"/>
</dbReference>
<evidence type="ECO:0000313" key="5">
    <source>
        <dbReference type="EMBL" id="CAG8766996.1"/>
    </source>
</evidence>
<protein>
    <submittedName>
        <fullName evidence="5">28701_t:CDS:1</fullName>
    </submittedName>
</protein>
<keyword evidence="6" id="KW-1185">Reference proteome</keyword>
<dbReference type="GO" id="GO:0005524">
    <property type="term" value="F:ATP binding"/>
    <property type="evidence" value="ECO:0007669"/>
    <property type="project" value="UniProtKB-KW"/>
</dbReference>
<dbReference type="PANTHER" id="PTHR13504:SF38">
    <property type="entry name" value="FIDO DOMAIN-CONTAINING PROTEIN"/>
    <property type="match status" value="1"/>
</dbReference>
<feature type="domain" description="Fido" evidence="4">
    <location>
        <begin position="164"/>
        <end position="324"/>
    </location>
</feature>
<dbReference type="Pfam" id="PF02661">
    <property type="entry name" value="Fic"/>
    <property type="match status" value="1"/>
</dbReference>
<dbReference type="InterPro" id="IPR003812">
    <property type="entry name" value="Fido"/>
</dbReference>
<feature type="non-terminal residue" evidence="5">
    <location>
        <position position="1"/>
    </location>
</feature>
<dbReference type="AlphaFoldDB" id="A0A9N9J694"/>
<feature type="binding site" evidence="2">
    <location>
        <begin position="259"/>
        <end position="266"/>
    </location>
    <ligand>
        <name>ATP</name>
        <dbReference type="ChEBI" id="CHEBI:30616"/>
    </ligand>
</feature>
<gene>
    <name evidence="5" type="ORF">DERYTH_LOCUS18323</name>
</gene>
<evidence type="ECO:0000256" key="3">
    <source>
        <dbReference type="PIRSR" id="PIRSR640198-3"/>
    </source>
</evidence>
<organism evidence="5 6">
    <name type="scientific">Dentiscutata erythropus</name>
    <dbReference type="NCBI Taxonomy" id="1348616"/>
    <lineage>
        <taxon>Eukaryota</taxon>
        <taxon>Fungi</taxon>
        <taxon>Fungi incertae sedis</taxon>
        <taxon>Mucoromycota</taxon>
        <taxon>Glomeromycotina</taxon>
        <taxon>Glomeromycetes</taxon>
        <taxon>Diversisporales</taxon>
        <taxon>Gigasporaceae</taxon>
        <taxon>Dentiscutata</taxon>
    </lineage>
</organism>
<sequence length="325" mass="37502">IIPPLTSSVFAYGIRKGQFRLLISSSIKSQELAAHQERERLELLEKVSDYNYHYQIKVKDLLNAIDTLKSSVKIPVIDILRRVTASFSHSSCAIEGNTLAIQDTRGIWEKLKKNNLDILLKDRKLPLPGPRSLSDKSEYEVIEVRNHLLSTYLVSKFAELEREINLDDIKDIHRVLLRDTPMEKFEWEDEINYAGEFRKIEVMASHAHLTVYTYPQEVPALMKRFIEFRDESIKNKSLHPLIIASRIFSSFNHVHPFVDGNGRVARSIMVYHLIHNGYPPIVFQHMTPGLMATCLYMAQAAQRLAHSLSWHATDERGKICLLQEK</sequence>
<feature type="non-terminal residue" evidence="5">
    <location>
        <position position="325"/>
    </location>
</feature>